<evidence type="ECO:0000256" key="10">
    <source>
        <dbReference type="HAMAP-Rule" id="MF_01405"/>
    </source>
</evidence>
<evidence type="ECO:0000256" key="5">
    <source>
        <dbReference type="ARBA" id="ARBA00022801"/>
    </source>
</evidence>
<dbReference type="GO" id="GO:0005829">
    <property type="term" value="C:cytosol"/>
    <property type="evidence" value="ECO:0007669"/>
    <property type="project" value="TreeGrafter"/>
</dbReference>
<dbReference type="Proteomes" id="UP000824099">
    <property type="component" value="Unassembled WGS sequence"/>
</dbReference>
<feature type="binding site" evidence="10">
    <location>
        <position position="41"/>
    </location>
    <ligand>
        <name>Mg(2+)</name>
        <dbReference type="ChEBI" id="CHEBI:18420"/>
    </ligand>
</feature>
<evidence type="ECO:0000313" key="13">
    <source>
        <dbReference type="Proteomes" id="UP000824099"/>
    </source>
</evidence>
<gene>
    <name evidence="12" type="ORF">IAB06_03085</name>
</gene>
<dbReference type="GO" id="GO:0009146">
    <property type="term" value="P:purine nucleoside triphosphate catabolic process"/>
    <property type="evidence" value="ECO:0007669"/>
    <property type="project" value="UniProtKB-UniRule"/>
</dbReference>
<comment type="catalytic activity">
    <reaction evidence="9 10">
        <text>XTP + H2O = XMP + diphosphate + H(+)</text>
        <dbReference type="Rhea" id="RHEA:28610"/>
        <dbReference type="ChEBI" id="CHEBI:15377"/>
        <dbReference type="ChEBI" id="CHEBI:15378"/>
        <dbReference type="ChEBI" id="CHEBI:33019"/>
        <dbReference type="ChEBI" id="CHEBI:57464"/>
        <dbReference type="ChEBI" id="CHEBI:61314"/>
        <dbReference type="EC" id="3.6.1.66"/>
    </reaction>
</comment>
<dbReference type="EC" id="3.6.1.66" evidence="10"/>
<comment type="subunit">
    <text evidence="2 10">Homodimer.</text>
</comment>
<name>A0A9D1SLH4_9FIRM</name>
<evidence type="ECO:0000256" key="1">
    <source>
        <dbReference type="ARBA" id="ARBA00008023"/>
    </source>
</evidence>
<dbReference type="Pfam" id="PF01725">
    <property type="entry name" value="Ham1p_like"/>
    <property type="match status" value="1"/>
</dbReference>
<dbReference type="CDD" id="cd00515">
    <property type="entry name" value="HAM1"/>
    <property type="match status" value="1"/>
</dbReference>
<evidence type="ECO:0000256" key="8">
    <source>
        <dbReference type="ARBA" id="ARBA00051875"/>
    </source>
</evidence>
<comment type="catalytic activity">
    <reaction evidence="8 10">
        <text>dITP + H2O = dIMP + diphosphate + H(+)</text>
        <dbReference type="Rhea" id="RHEA:28342"/>
        <dbReference type="ChEBI" id="CHEBI:15377"/>
        <dbReference type="ChEBI" id="CHEBI:15378"/>
        <dbReference type="ChEBI" id="CHEBI:33019"/>
        <dbReference type="ChEBI" id="CHEBI:61194"/>
        <dbReference type="ChEBI" id="CHEBI:61382"/>
        <dbReference type="EC" id="3.6.1.66"/>
    </reaction>
</comment>
<evidence type="ECO:0000256" key="6">
    <source>
        <dbReference type="ARBA" id="ARBA00022842"/>
    </source>
</evidence>
<dbReference type="FunFam" id="3.90.950.10:FF:000001">
    <property type="entry name" value="dITP/XTP pyrophosphatase"/>
    <property type="match status" value="1"/>
</dbReference>
<dbReference type="GO" id="GO:0035870">
    <property type="term" value="F:dITP diphosphatase activity"/>
    <property type="evidence" value="ECO:0007669"/>
    <property type="project" value="UniProtKB-UniRule"/>
</dbReference>
<dbReference type="InterPro" id="IPR029001">
    <property type="entry name" value="ITPase-like_fam"/>
</dbReference>
<dbReference type="GO" id="GO:0036222">
    <property type="term" value="F:XTP diphosphatase activity"/>
    <property type="evidence" value="ECO:0007669"/>
    <property type="project" value="UniProtKB-UniRule"/>
</dbReference>
<sequence>MKEIVIATTNDGKLKEFKELLKKHDVDILSLHGWSDIPAPEETGKTFAANARQKAIYYARKTGKICIADDSGLEVQTLNGAPGVHSARYAGEEADDEANNKHLLHVMKFHMKRTCRFRCALAVAHPSGKVLLETEGTCDGMLLHDKLGNEGFGYDPLFWSTELHKGLGEASMEEKNQVSHRAKAIKKLCESWDKIK</sequence>
<dbReference type="Gene3D" id="3.90.950.10">
    <property type="match status" value="1"/>
</dbReference>
<proteinExistence type="inferred from homology"/>
<accession>A0A9D1SLH4</accession>
<comment type="similarity">
    <text evidence="1 10 11">Belongs to the HAM1 NTPase family.</text>
</comment>
<dbReference type="GO" id="GO:0046872">
    <property type="term" value="F:metal ion binding"/>
    <property type="evidence" value="ECO:0007669"/>
    <property type="project" value="UniProtKB-KW"/>
</dbReference>
<comment type="cofactor">
    <cofactor evidence="10">
        <name>Mg(2+)</name>
        <dbReference type="ChEBI" id="CHEBI:18420"/>
    </cofactor>
    <text evidence="10">Binds 1 Mg(2+) ion per subunit.</text>
</comment>
<comment type="caution">
    <text evidence="12">The sequence shown here is derived from an EMBL/GenBank/DDBJ whole genome shotgun (WGS) entry which is preliminary data.</text>
</comment>
<dbReference type="InterPro" id="IPR002637">
    <property type="entry name" value="RdgB/HAM1"/>
</dbReference>
<dbReference type="GO" id="GO:0036220">
    <property type="term" value="F:ITP diphosphatase activity"/>
    <property type="evidence" value="ECO:0007669"/>
    <property type="project" value="UniProtKB-UniRule"/>
</dbReference>
<dbReference type="EMBL" id="DVNI01000041">
    <property type="protein sequence ID" value="HIU64012.1"/>
    <property type="molecule type" value="Genomic_DNA"/>
</dbReference>
<comment type="catalytic activity">
    <reaction evidence="10">
        <text>ITP + H2O = IMP + diphosphate + H(+)</text>
        <dbReference type="Rhea" id="RHEA:29399"/>
        <dbReference type="ChEBI" id="CHEBI:15377"/>
        <dbReference type="ChEBI" id="CHEBI:15378"/>
        <dbReference type="ChEBI" id="CHEBI:33019"/>
        <dbReference type="ChEBI" id="CHEBI:58053"/>
        <dbReference type="ChEBI" id="CHEBI:61402"/>
        <dbReference type="EC" id="3.6.1.66"/>
    </reaction>
</comment>
<feature type="binding site" evidence="10">
    <location>
        <position position="175"/>
    </location>
    <ligand>
        <name>substrate</name>
    </ligand>
</feature>
<dbReference type="PANTHER" id="PTHR11067:SF9">
    <property type="entry name" value="INOSINE TRIPHOSPHATE PYROPHOSPHATASE"/>
    <property type="match status" value="1"/>
</dbReference>
<evidence type="ECO:0000256" key="3">
    <source>
        <dbReference type="ARBA" id="ARBA00022723"/>
    </source>
</evidence>
<dbReference type="GO" id="GO:0000166">
    <property type="term" value="F:nucleotide binding"/>
    <property type="evidence" value="ECO:0007669"/>
    <property type="project" value="UniProtKB-KW"/>
</dbReference>
<dbReference type="AlphaFoldDB" id="A0A9D1SLH4"/>
<dbReference type="GO" id="GO:0017111">
    <property type="term" value="F:ribonucleoside triphosphate phosphatase activity"/>
    <property type="evidence" value="ECO:0007669"/>
    <property type="project" value="InterPro"/>
</dbReference>
<dbReference type="SUPFAM" id="SSF52972">
    <property type="entry name" value="ITPase-like"/>
    <property type="match status" value="1"/>
</dbReference>
<dbReference type="HAMAP" id="MF_01405">
    <property type="entry name" value="Non_canon_purine_NTPase"/>
    <property type="match status" value="1"/>
</dbReference>
<evidence type="ECO:0000256" key="11">
    <source>
        <dbReference type="RuleBase" id="RU003781"/>
    </source>
</evidence>
<evidence type="ECO:0000256" key="7">
    <source>
        <dbReference type="ARBA" id="ARBA00023080"/>
    </source>
</evidence>
<keyword evidence="7 10" id="KW-0546">Nucleotide metabolism</keyword>
<feature type="binding site" evidence="10">
    <location>
        <begin position="8"/>
        <end position="13"/>
    </location>
    <ligand>
        <name>substrate</name>
    </ligand>
</feature>
<evidence type="ECO:0000256" key="4">
    <source>
        <dbReference type="ARBA" id="ARBA00022741"/>
    </source>
</evidence>
<dbReference type="NCBIfam" id="NF011397">
    <property type="entry name" value="PRK14822.1"/>
    <property type="match status" value="1"/>
</dbReference>
<dbReference type="PANTHER" id="PTHR11067">
    <property type="entry name" value="INOSINE TRIPHOSPHATE PYROPHOSPHATASE/HAM1 PROTEIN"/>
    <property type="match status" value="1"/>
</dbReference>
<keyword evidence="6 10" id="KW-0460">Magnesium</keyword>
<protein>
    <recommendedName>
        <fullName evidence="10">dITP/XTP pyrophosphatase</fullName>
        <ecNumber evidence="10">3.6.1.66</ecNumber>
    </recommendedName>
    <alternativeName>
        <fullName evidence="10">Non-canonical purine NTP pyrophosphatase</fullName>
    </alternativeName>
    <alternativeName>
        <fullName evidence="10">Non-standard purine NTP pyrophosphatase</fullName>
    </alternativeName>
    <alternativeName>
        <fullName evidence="10">Nucleoside-triphosphate diphosphatase</fullName>
    </alternativeName>
    <alternativeName>
        <fullName evidence="10">Nucleoside-triphosphate pyrophosphatase</fullName>
        <shortName evidence="10">NTPase</shortName>
    </alternativeName>
</protein>
<organism evidence="12 13">
    <name type="scientific">Candidatus Avacidaminococcus intestinavium</name>
    <dbReference type="NCBI Taxonomy" id="2840684"/>
    <lineage>
        <taxon>Bacteria</taxon>
        <taxon>Bacillati</taxon>
        <taxon>Bacillota</taxon>
        <taxon>Negativicutes</taxon>
        <taxon>Acidaminococcales</taxon>
        <taxon>Acidaminococcaceae</taxon>
        <taxon>Acidaminococcaceae incertae sedis</taxon>
        <taxon>Candidatus Avacidaminococcus</taxon>
    </lineage>
</organism>
<evidence type="ECO:0000313" key="12">
    <source>
        <dbReference type="EMBL" id="HIU64012.1"/>
    </source>
</evidence>
<reference evidence="12" key="2">
    <citation type="journal article" date="2021" name="PeerJ">
        <title>Extensive microbial diversity within the chicken gut microbiome revealed by metagenomics and culture.</title>
        <authorList>
            <person name="Gilroy R."/>
            <person name="Ravi A."/>
            <person name="Getino M."/>
            <person name="Pursley I."/>
            <person name="Horton D.L."/>
            <person name="Alikhan N.F."/>
            <person name="Baker D."/>
            <person name="Gharbi K."/>
            <person name="Hall N."/>
            <person name="Watson M."/>
            <person name="Adriaenssens E.M."/>
            <person name="Foster-Nyarko E."/>
            <person name="Jarju S."/>
            <person name="Secka A."/>
            <person name="Antonio M."/>
            <person name="Oren A."/>
            <person name="Chaudhuri R.R."/>
            <person name="La Ragione R."/>
            <person name="Hildebrand F."/>
            <person name="Pallen M.J."/>
        </authorList>
    </citation>
    <scope>NUCLEOTIDE SEQUENCE</scope>
    <source>
        <strain evidence="12">CHK160-1198</strain>
    </source>
</reference>
<keyword evidence="3 10" id="KW-0479">Metal-binding</keyword>
<feature type="binding site" evidence="10">
    <location>
        <position position="71"/>
    </location>
    <ligand>
        <name>substrate</name>
    </ligand>
</feature>
<feature type="active site" description="Proton acceptor" evidence="10">
    <location>
        <position position="70"/>
    </location>
</feature>
<evidence type="ECO:0000256" key="2">
    <source>
        <dbReference type="ARBA" id="ARBA00011738"/>
    </source>
</evidence>
<keyword evidence="5 10" id="KW-0378">Hydrolase</keyword>
<evidence type="ECO:0000256" key="9">
    <source>
        <dbReference type="ARBA" id="ARBA00052017"/>
    </source>
</evidence>
<comment type="function">
    <text evidence="10">Pyrophosphatase that catalyzes the hydrolysis of nucleoside triphosphates to their monophosphate derivatives, with a high preference for the non-canonical purine nucleotides XTP (xanthosine triphosphate), dITP (deoxyinosine triphosphate) and ITP. Seems to function as a house-cleaning enzyme that removes non-canonical purine nucleotides from the nucleotide pool, thus preventing their incorporation into DNA/RNA and avoiding chromosomal lesions.</text>
</comment>
<dbReference type="NCBIfam" id="TIGR00042">
    <property type="entry name" value="RdgB/HAM1 family non-canonical purine NTP pyrophosphatase"/>
    <property type="match status" value="1"/>
</dbReference>
<dbReference type="GO" id="GO:0009117">
    <property type="term" value="P:nucleotide metabolic process"/>
    <property type="evidence" value="ECO:0007669"/>
    <property type="project" value="UniProtKB-KW"/>
</dbReference>
<dbReference type="InterPro" id="IPR020922">
    <property type="entry name" value="dITP/XTP_pyrophosphatase"/>
</dbReference>
<feature type="binding site" evidence="10">
    <location>
        <begin position="152"/>
        <end position="155"/>
    </location>
    <ligand>
        <name>substrate</name>
    </ligand>
</feature>
<reference evidence="12" key="1">
    <citation type="submission" date="2020-10" db="EMBL/GenBank/DDBJ databases">
        <authorList>
            <person name="Gilroy R."/>
        </authorList>
    </citation>
    <scope>NUCLEOTIDE SEQUENCE</scope>
    <source>
        <strain evidence="12">CHK160-1198</strain>
    </source>
</reference>
<keyword evidence="4 10" id="KW-0547">Nucleotide-binding</keyword>
<feature type="binding site" evidence="10">
    <location>
        <position position="70"/>
    </location>
    <ligand>
        <name>Mg(2+)</name>
        <dbReference type="ChEBI" id="CHEBI:18420"/>
    </ligand>
</feature>
<feature type="binding site" evidence="10">
    <location>
        <begin position="180"/>
        <end position="181"/>
    </location>
    <ligand>
        <name>substrate</name>
    </ligand>
</feature>